<keyword evidence="1" id="KW-0812">Transmembrane</keyword>
<dbReference type="RefSeq" id="WP_071183870.1">
    <property type="nucleotide sequence ID" value="NZ_CP017774.1"/>
</dbReference>
<feature type="transmembrane region" description="Helical" evidence="1">
    <location>
        <begin position="30"/>
        <end position="52"/>
    </location>
</feature>
<dbReference type="Proteomes" id="UP000178198">
    <property type="component" value="Chromosome"/>
</dbReference>
<evidence type="ECO:0000256" key="1">
    <source>
        <dbReference type="SAM" id="Phobius"/>
    </source>
</evidence>
<keyword evidence="3" id="KW-1185">Reference proteome</keyword>
<evidence type="ECO:0000313" key="3">
    <source>
        <dbReference type="Proteomes" id="UP000178198"/>
    </source>
</evidence>
<accession>A0A1D9P7Q5</accession>
<evidence type="ECO:0000313" key="2">
    <source>
        <dbReference type="EMBL" id="AOZ98618.1"/>
    </source>
</evidence>
<keyword evidence="1" id="KW-0472">Membrane</keyword>
<gene>
    <name evidence="2" type="ORF">BIW12_03735</name>
</gene>
<organism evidence="2 3">
    <name type="scientific">Flavobacterium commune</name>
    <dbReference type="NCBI Taxonomy" id="1306519"/>
    <lineage>
        <taxon>Bacteria</taxon>
        <taxon>Pseudomonadati</taxon>
        <taxon>Bacteroidota</taxon>
        <taxon>Flavobacteriia</taxon>
        <taxon>Flavobacteriales</taxon>
        <taxon>Flavobacteriaceae</taxon>
        <taxon>Flavobacterium</taxon>
    </lineage>
</organism>
<feature type="transmembrane region" description="Helical" evidence="1">
    <location>
        <begin position="59"/>
        <end position="80"/>
    </location>
</feature>
<dbReference type="KEGG" id="fcm:BIW12_03735"/>
<dbReference type="OrthoDB" id="1364574at2"/>
<reference evidence="2 3" key="1">
    <citation type="submission" date="2016-10" db="EMBL/GenBank/DDBJ databases">
        <title>Complete Genome Sequence of Flavobacterium sp. PK15.</title>
        <authorList>
            <person name="Ekwe A."/>
            <person name="Kim S.B."/>
        </authorList>
    </citation>
    <scope>NUCLEOTIDE SEQUENCE [LARGE SCALE GENOMIC DNA]</scope>
    <source>
        <strain evidence="2 3">PK15</strain>
    </source>
</reference>
<dbReference type="STRING" id="1306519.BIW12_03735"/>
<keyword evidence="1" id="KW-1133">Transmembrane helix</keyword>
<name>A0A1D9P7Q5_9FLAO</name>
<feature type="transmembrane region" description="Helical" evidence="1">
    <location>
        <begin position="86"/>
        <end position="106"/>
    </location>
</feature>
<dbReference type="EMBL" id="CP017774">
    <property type="protein sequence ID" value="AOZ98618.1"/>
    <property type="molecule type" value="Genomic_DNA"/>
</dbReference>
<sequence length="111" mass="12864">MKIINYLNYFFVGVPTILFLIGILKDSFLFFGLLSVIMTGLFQVTIGIKMLIDKPNDKFLMAYIIGVLTFFILWFICLITDYENPMFYILISTPPILAIYLSIIIYKKANK</sequence>
<proteinExistence type="predicted"/>
<feature type="transmembrane region" description="Helical" evidence="1">
    <location>
        <begin position="7"/>
        <end position="24"/>
    </location>
</feature>
<dbReference type="AlphaFoldDB" id="A0A1D9P7Q5"/>
<protein>
    <submittedName>
        <fullName evidence="2">Uncharacterized protein</fullName>
    </submittedName>
</protein>